<feature type="binding site" evidence="4">
    <location>
        <position position="132"/>
    </location>
    <ligand>
        <name>D-ribulose 5-phosphate</name>
        <dbReference type="ChEBI" id="CHEBI:58121"/>
    </ligand>
</feature>
<feature type="active site" description="Proton acceptor" evidence="3">
    <location>
        <position position="65"/>
    </location>
</feature>
<gene>
    <name evidence="5" type="primary">rpiB</name>
    <name evidence="5" type="ORF">IAD17_02130</name>
</gene>
<organism evidence="5 6">
    <name type="scientific">Candidatus Coprovicinus avistercoris</name>
    <dbReference type="NCBI Taxonomy" id="2840754"/>
    <lineage>
        <taxon>Bacteria</taxon>
        <taxon>Bacillati</taxon>
        <taxon>Actinomycetota</taxon>
        <taxon>Coriobacteriia</taxon>
        <taxon>Coriobacteriales</taxon>
        <taxon>Coriobacteriaceae</taxon>
        <taxon>Coriobacteriaceae incertae sedis</taxon>
        <taxon>Candidatus Coprovicinus</taxon>
    </lineage>
</organism>
<comment type="caution">
    <text evidence="5">The sequence shown here is derived from an EMBL/GenBank/DDBJ whole genome shotgun (WGS) entry which is preliminary data.</text>
</comment>
<dbReference type="GO" id="GO:0004751">
    <property type="term" value="F:ribose-5-phosphate isomerase activity"/>
    <property type="evidence" value="ECO:0007669"/>
    <property type="project" value="UniProtKB-EC"/>
</dbReference>
<feature type="binding site" evidence="4">
    <location>
        <position position="109"/>
    </location>
    <ligand>
        <name>D-ribulose 5-phosphate</name>
        <dbReference type="ChEBI" id="CHEBI:58121"/>
    </ligand>
</feature>
<protein>
    <submittedName>
        <fullName evidence="5">Ribose 5-phosphate isomerase B</fullName>
        <ecNumber evidence="5">5.3.1.6</ecNumber>
    </submittedName>
</protein>
<evidence type="ECO:0000313" key="5">
    <source>
        <dbReference type="EMBL" id="HIU23707.1"/>
    </source>
</evidence>
<evidence type="ECO:0000256" key="4">
    <source>
        <dbReference type="PIRSR" id="PIRSR005384-2"/>
    </source>
</evidence>
<dbReference type="EC" id="5.3.1.6" evidence="5"/>
<feature type="binding site" evidence="4">
    <location>
        <position position="99"/>
    </location>
    <ligand>
        <name>D-ribulose 5-phosphate</name>
        <dbReference type="ChEBI" id="CHEBI:58121"/>
    </ligand>
</feature>
<comment type="similarity">
    <text evidence="1">Belongs to the LacAB/RpiB family.</text>
</comment>
<dbReference type="NCBIfam" id="TIGR01120">
    <property type="entry name" value="rpiB"/>
    <property type="match status" value="1"/>
</dbReference>
<sequence>MRIAIASDHAGFIQKEPMIDYIQGLGHEVTDLGPETDDRCDYPDYADRVARMVAEGQADRGVLICGTGIGMALTADKVPGIRAAVIETPNFAHLFREHNDGNVLCISGRFTDLEVNEQIVDEFLNTAFGGGRHAGRVEKIMREDDPAFAGVDAE</sequence>
<feature type="binding site" evidence="4">
    <location>
        <begin position="8"/>
        <end position="9"/>
    </location>
    <ligand>
        <name>D-ribulose 5-phosphate</name>
        <dbReference type="ChEBI" id="CHEBI:58121"/>
    </ligand>
</feature>
<dbReference type="Pfam" id="PF02502">
    <property type="entry name" value="LacAB_rpiB"/>
    <property type="match status" value="1"/>
</dbReference>
<reference evidence="5" key="1">
    <citation type="submission" date="2020-10" db="EMBL/GenBank/DDBJ databases">
        <authorList>
            <person name="Gilroy R."/>
        </authorList>
    </citation>
    <scope>NUCLEOTIDE SEQUENCE</scope>
    <source>
        <strain evidence="5">ChiHjej12B11-29160</strain>
    </source>
</reference>
<evidence type="ECO:0000256" key="1">
    <source>
        <dbReference type="ARBA" id="ARBA00008754"/>
    </source>
</evidence>
<evidence type="ECO:0000256" key="2">
    <source>
        <dbReference type="ARBA" id="ARBA00023235"/>
    </source>
</evidence>
<dbReference type="InterPro" id="IPR003500">
    <property type="entry name" value="RpiB_LacA_LacB"/>
</dbReference>
<dbReference type="SUPFAM" id="SSF89623">
    <property type="entry name" value="Ribose/Galactose isomerase RpiB/AlsB"/>
    <property type="match status" value="1"/>
</dbReference>
<name>A0A9D1L536_9ACTN</name>
<dbReference type="InterPro" id="IPR004785">
    <property type="entry name" value="RpiB"/>
</dbReference>
<reference evidence="5" key="2">
    <citation type="journal article" date="2021" name="PeerJ">
        <title>Extensive microbial diversity within the chicken gut microbiome revealed by metagenomics and culture.</title>
        <authorList>
            <person name="Gilroy R."/>
            <person name="Ravi A."/>
            <person name="Getino M."/>
            <person name="Pursley I."/>
            <person name="Horton D.L."/>
            <person name="Alikhan N.F."/>
            <person name="Baker D."/>
            <person name="Gharbi K."/>
            <person name="Hall N."/>
            <person name="Watson M."/>
            <person name="Adriaenssens E.M."/>
            <person name="Foster-Nyarko E."/>
            <person name="Jarju S."/>
            <person name="Secka A."/>
            <person name="Antonio M."/>
            <person name="Oren A."/>
            <person name="Chaudhuri R.R."/>
            <person name="La Ragione R."/>
            <person name="Hildebrand F."/>
            <person name="Pallen M.J."/>
        </authorList>
    </citation>
    <scope>NUCLEOTIDE SEQUENCE</scope>
    <source>
        <strain evidence="5">ChiHjej12B11-29160</strain>
    </source>
</reference>
<dbReference type="PANTHER" id="PTHR30345:SF0">
    <property type="entry name" value="DNA DAMAGE-REPAIR_TOLERATION PROTEIN DRT102"/>
    <property type="match status" value="1"/>
</dbReference>
<dbReference type="EMBL" id="DVMQ01000006">
    <property type="protein sequence ID" value="HIU23707.1"/>
    <property type="molecule type" value="Genomic_DNA"/>
</dbReference>
<dbReference type="Gene3D" id="3.40.1400.10">
    <property type="entry name" value="Sugar-phosphate isomerase, RpiB/LacA/LacB"/>
    <property type="match status" value="1"/>
</dbReference>
<dbReference type="PIRSF" id="PIRSF005384">
    <property type="entry name" value="RpiB_LacA_B"/>
    <property type="match status" value="1"/>
</dbReference>
<feature type="binding site" evidence="4">
    <location>
        <position position="136"/>
    </location>
    <ligand>
        <name>D-ribulose 5-phosphate</name>
        <dbReference type="ChEBI" id="CHEBI:58121"/>
    </ligand>
</feature>
<evidence type="ECO:0000256" key="3">
    <source>
        <dbReference type="PIRSR" id="PIRSR005384-1"/>
    </source>
</evidence>
<feature type="binding site" evidence="4">
    <location>
        <begin position="66"/>
        <end position="70"/>
    </location>
    <ligand>
        <name>D-ribulose 5-phosphate</name>
        <dbReference type="ChEBI" id="CHEBI:58121"/>
    </ligand>
</feature>
<evidence type="ECO:0000313" key="6">
    <source>
        <dbReference type="Proteomes" id="UP000824078"/>
    </source>
</evidence>
<dbReference type="NCBIfam" id="NF004051">
    <property type="entry name" value="PRK05571.1"/>
    <property type="match status" value="1"/>
</dbReference>
<dbReference type="NCBIfam" id="TIGR00689">
    <property type="entry name" value="rpiB_lacA_lacB"/>
    <property type="match status" value="1"/>
</dbReference>
<accession>A0A9D1L536</accession>
<dbReference type="PANTHER" id="PTHR30345">
    <property type="entry name" value="RIBOSE-5-PHOSPHATE ISOMERASE B"/>
    <property type="match status" value="1"/>
</dbReference>
<dbReference type="Proteomes" id="UP000824078">
    <property type="component" value="Unassembled WGS sequence"/>
</dbReference>
<proteinExistence type="inferred from homology"/>
<feature type="active site" description="Proton donor" evidence="3">
    <location>
        <position position="98"/>
    </location>
</feature>
<dbReference type="AlphaFoldDB" id="A0A9D1L536"/>
<dbReference type="InterPro" id="IPR036569">
    <property type="entry name" value="RpiB_LacA_LacB_sf"/>
</dbReference>
<dbReference type="GO" id="GO:0005975">
    <property type="term" value="P:carbohydrate metabolic process"/>
    <property type="evidence" value="ECO:0007669"/>
    <property type="project" value="InterPro"/>
</dbReference>
<keyword evidence="2 5" id="KW-0413">Isomerase</keyword>